<keyword evidence="3" id="KW-0677">Repeat</keyword>
<evidence type="ECO:0000313" key="8">
    <source>
        <dbReference type="Proteomes" id="UP000092462"/>
    </source>
</evidence>
<dbReference type="FunFam" id="2.30.29.170:FF:000004">
    <property type="entry name" value="EF-hand domain containing 2"/>
    <property type="match status" value="1"/>
</dbReference>
<evidence type="ECO:0000256" key="4">
    <source>
        <dbReference type="ARBA" id="ARBA00023212"/>
    </source>
</evidence>
<feature type="domain" description="DM10" evidence="6">
    <location>
        <begin position="400"/>
        <end position="507"/>
    </location>
</feature>
<dbReference type="FunFam" id="2.30.29.170:FF:000002">
    <property type="entry name" value="EF-hand domain (C-terminal) containing 1"/>
    <property type="match status" value="1"/>
</dbReference>
<organism evidence="7 8">
    <name type="scientific">Phlebotomus papatasi</name>
    <name type="common">Sandfly</name>
    <dbReference type="NCBI Taxonomy" id="29031"/>
    <lineage>
        <taxon>Eukaryota</taxon>
        <taxon>Metazoa</taxon>
        <taxon>Ecdysozoa</taxon>
        <taxon>Arthropoda</taxon>
        <taxon>Hexapoda</taxon>
        <taxon>Insecta</taxon>
        <taxon>Pterygota</taxon>
        <taxon>Neoptera</taxon>
        <taxon>Endopterygota</taxon>
        <taxon>Diptera</taxon>
        <taxon>Nematocera</taxon>
        <taxon>Psychodoidea</taxon>
        <taxon>Psychodidae</taxon>
        <taxon>Phlebotomus</taxon>
        <taxon>Phlebotomus</taxon>
    </lineage>
</organism>
<evidence type="ECO:0000256" key="3">
    <source>
        <dbReference type="ARBA" id="ARBA00022737"/>
    </source>
</evidence>
<dbReference type="InterPro" id="IPR006602">
    <property type="entry name" value="DM10_dom"/>
</dbReference>
<proteinExistence type="predicted"/>
<dbReference type="VEuPathDB" id="VectorBase:PPAI004208"/>
<dbReference type="Proteomes" id="UP000092462">
    <property type="component" value="Unassembled WGS sequence"/>
</dbReference>
<dbReference type="GO" id="GO:0005930">
    <property type="term" value="C:axoneme"/>
    <property type="evidence" value="ECO:0007669"/>
    <property type="project" value="UniProtKB-SubCell"/>
</dbReference>
<dbReference type="GO" id="GO:0005874">
    <property type="term" value="C:microtubule"/>
    <property type="evidence" value="ECO:0007669"/>
    <property type="project" value="TreeGrafter"/>
</dbReference>
<dbReference type="InterPro" id="IPR040193">
    <property type="entry name" value="EFHC1/EFHC2/EFHB"/>
</dbReference>
<evidence type="ECO:0000256" key="1">
    <source>
        <dbReference type="ARBA" id="ARBA00004430"/>
    </source>
</evidence>
<keyword evidence="8" id="KW-1185">Reference proteome</keyword>
<dbReference type="GO" id="GO:0010975">
    <property type="term" value="P:regulation of neuron projection development"/>
    <property type="evidence" value="ECO:0007669"/>
    <property type="project" value="TreeGrafter"/>
</dbReference>
<sequence length="615" mass="71437">VTKDNFQKSQQWVHSNGIPTLSDRRRQDTVEMIELYPPKMAQNLSPGWLQYDKRVLCFDGYFRENVEDLSGYQIRSVRISFFLEDGTVQVIEPKKFDSGIPQGCIVKRQKVPAGDLFERKFLSVLDFNVAKPVVIFNREYHITDCDEFTRSFLNQLGIAVPTGSKTPTDPVTELRRRQTTVPVRNPCPKARKLAQFLQNDRKVLRFTAFWDNTEIDFGYVRDLTVLFYLSDNTVEIIENLPCNTGREETTQFLKRMKLPKNFSSITDMAFQSANTVLNVFGGGLSDGRFILDSKAFHDKDVYYTEKDLIIGNILNVFGRNVILTDCDQFTKNFYKEKYGLEGLTPIEKPIDSNLIRPETLTEKELPPFNGWGTHLDSEENCKALELKPPRENAKKFLTNENQILRFGAKMISRIKENSERIFTINYYLSDETISVYETPIRNSGFIGGQFLHRRQFFLPNQNLRSSARPRIYTPQHFYIGSRVKLSDHIFEIVSADCHVFDYMEKHQNVFPFSNIQTIMAKIREAIRPHYKTFIAKYIPQLTLHPNGVLTATFEMMKDMLIDLLKETTNTHEIITICRYFQIDNTESNKDKGSVIDWNKFIDYIGLEVDLQQDTN</sequence>
<evidence type="ECO:0000256" key="5">
    <source>
        <dbReference type="ARBA" id="ARBA00023273"/>
    </source>
</evidence>
<dbReference type="SMART" id="SM00676">
    <property type="entry name" value="DM10"/>
    <property type="match status" value="3"/>
</dbReference>
<dbReference type="Pfam" id="PF06565">
    <property type="entry name" value="DM10_dom"/>
    <property type="match status" value="3"/>
</dbReference>
<dbReference type="EnsemblMetazoa" id="PPAI004208-RA">
    <property type="protein sequence ID" value="PPAI004208-PA"/>
    <property type="gene ID" value="PPAI004208"/>
</dbReference>
<protein>
    <recommendedName>
        <fullName evidence="6">DM10 domain-containing protein</fullName>
    </recommendedName>
</protein>
<name>A0A1B0D996_PHLPP</name>
<comment type="subcellular location">
    <subcellularLocation>
        <location evidence="1">Cytoplasm</location>
        <location evidence="1">Cytoskeleton</location>
        <location evidence="1">Cilium axoneme</location>
    </subcellularLocation>
</comment>
<dbReference type="VEuPathDB" id="VectorBase:PPAPM1_000911"/>
<evidence type="ECO:0000259" key="6">
    <source>
        <dbReference type="PROSITE" id="PS51336"/>
    </source>
</evidence>
<accession>A0A1B0D996</accession>
<dbReference type="PANTHER" id="PTHR12086:SF11">
    <property type="entry name" value="EF-HAND DOMAIN-CONTAINING FAMILY MEMBER C2"/>
    <property type="match status" value="1"/>
</dbReference>
<dbReference type="PANTHER" id="PTHR12086">
    <property type="entry name" value="EF-HAND DOMAIN C-TERMINAL CONTAINING PROTEIN"/>
    <property type="match status" value="1"/>
</dbReference>
<keyword evidence="5" id="KW-0966">Cell projection</keyword>
<dbReference type="AlphaFoldDB" id="A0A1B0D996"/>
<feature type="domain" description="DM10" evidence="6">
    <location>
        <begin position="200"/>
        <end position="338"/>
    </location>
</feature>
<evidence type="ECO:0000313" key="7">
    <source>
        <dbReference type="EnsemblMetazoa" id="PPAI004208-PA"/>
    </source>
</evidence>
<feature type="domain" description="DM10" evidence="6">
    <location>
        <begin position="52"/>
        <end position="157"/>
    </location>
</feature>
<dbReference type="EMBL" id="AJVK01004282">
    <property type="status" value="NOT_ANNOTATED_CDS"/>
    <property type="molecule type" value="Genomic_DNA"/>
</dbReference>
<keyword evidence="4" id="KW-0206">Cytoskeleton</keyword>
<dbReference type="Gene3D" id="2.30.29.170">
    <property type="match status" value="3"/>
</dbReference>
<dbReference type="PROSITE" id="PS51336">
    <property type="entry name" value="DM10"/>
    <property type="match status" value="3"/>
</dbReference>
<evidence type="ECO:0000256" key="2">
    <source>
        <dbReference type="ARBA" id="ARBA00022490"/>
    </source>
</evidence>
<reference evidence="7" key="1">
    <citation type="submission" date="2022-08" db="UniProtKB">
        <authorList>
            <consortium name="EnsemblMetazoa"/>
        </authorList>
    </citation>
    <scope>IDENTIFICATION</scope>
    <source>
        <strain evidence="7">Israel</strain>
    </source>
</reference>
<keyword evidence="2" id="KW-0963">Cytoplasm</keyword>